<dbReference type="HOGENOM" id="CLU_075102_0_0_1"/>
<feature type="domain" description="NmrA-like" evidence="3">
    <location>
        <begin position="5"/>
        <end position="214"/>
    </location>
</feature>
<keyword evidence="2" id="KW-0560">Oxidoreductase</keyword>
<dbReference type="Pfam" id="PF05368">
    <property type="entry name" value="NmrA"/>
    <property type="match status" value="1"/>
</dbReference>
<protein>
    <recommendedName>
        <fullName evidence="3">NmrA-like domain-containing protein</fullName>
    </recommendedName>
</protein>
<dbReference type="Proteomes" id="UP000054266">
    <property type="component" value="Unassembled WGS sequence"/>
</dbReference>
<dbReference type="PANTHER" id="PTHR47706:SF11">
    <property type="entry name" value="ISOFLAVONE REDUCTASE FAMILY PROTEIN (AFU_ORTHOLOGUE AFUA_1G12510)"/>
    <property type="match status" value="1"/>
</dbReference>
<dbReference type="EMBL" id="KN846959">
    <property type="protein sequence ID" value="KIW67451.1"/>
    <property type="molecule type" value="Genomic_DNA"/>
</dbReference>
<organism evidence="4 5">
    <name type="scientific">Phialophora macrospora</name>
    <dbReference type="NCBI Taxonomy" id="1851006"/>
    <lineage>
        <taxon>Eukaryota</taxon>
        <taxon>Fungi</taxon>
        <taxon>Dikarya</taxon>
        <taxon>Ascomycota</taxon>
        <taxon>Pezizomycotina</taxon>
        <taxon>Eurotiomycetes</taxon>
        <taxon>Chaetothyriomycetidae</taxon>
        <taxon>Chaetothyriales</taxon>
        <taxon>Herpotrichiellaceae</taxon>
        <taxon>Phialophora</taxon>
    </lineage>
</organism>
<evidence type="ECO:0000256" key="1">
    <source>
        <dbReference type="ARBA" id="ARBA00022857"/>
    </source>
</evidence>
<gene>
    <name evidence="4" type="ORF">PV04_06701</name>
</gene>
<name>A0A0D2CQP5_9EURO</name>
<evidence type="ECO:0000313" key="5">
    <source>
        <dbReference type="Proteomes" id="UP000054266"/>
    </source>
</evidence>
<reference evidence="4 5" key="1">
    <citation type="submission" date="2015-01" db="EMBL/GenBank/DDBJ databases">
        <title>The Genome Sequence of Capronia semiimmersa CBS27337.</title>
        <authorList>
            <consortium name="The Broad Institute Genomics Platform"/>
            <person name="Cuomo C."/>
            <person name="de Hoog S."/>
            <person name="Gorbushina A."/>
            <person name="Stielow B."/>
            <person name="Teixiera M."/>
            <person name="Abouelleil A."/>
            <person name="Chapman S.B."/>
            <person name="Priest M."/>
            <person name="Young S.K."/>
            <person name="Wortman J."/>
            <person name="Nusbaum C."/>
            <person name="Birren B."/>
        </authorList>
    </citation>
    <scope>NUCLEOTIDE SEQUENCE [LARGE SCALE GENOMIC DNA]</scope>
    <source>
        <strain evidence="4 5">CBS 27337</strain>
    </source>
</reference>
<evidence type="ECO:0000256" key="2">
    <source>
        <dbReference type="ARBA" id="ARBA00023002"/>
    </source>
</evidence>
<evidence type="ECO:0000313" key="4">
    <source>
        <dbReference type="EMBL" id="KIW67451.1"/>
    </source>
</evidence>
<dbReference type="InterPro" id="IPR008030">
    <property type="entry name" value="NmrA-like"/>
</dbReference>
<proteinExistence type="predicted"/>
<dbReference type="PANTHER" id="PTHR47706">
    <property type="entry name" value="NMRA-LIKE FAMILY PROTEIN"/>
    <property type="match status" value="1"/>
</dbReference>
<keyword evidence="1" id="KW-0521">NADP</keyword>
<dbReference type="STRING" id="5601.A0A0D2CQP5"/>
<dbReference type="GO" id="GO:0016491">
    <property type="term" value="F:oxidoreductase activity"/>
    <property type="evidence" value="ECO:0007669"/>
    <property type="project" value="UniProtKB-KW"/>
</dbReference>
<dbReference type="InterPro" id="IPR051609">
    <property type="entry name" value="NmrA/Isoflavone_reductase-like"/>
</dbReference>
<dbReference type="SUPFAM" id="SSF51735">
    <property type="entry name" value="NAD(P)-binding Rossmann-fold domains"/>
    <property type="match status" value="1"/>
</dbReference>
<accession>A0A0D2CQP5</accession>
<sequence>MSDISVLLIGASGALGKPLLTELVRQKDHFKRVAILTTPDRASRFNSSQVEVVVGSLYEVNPYRGFTHVISAVGNPLMILQPAIVEAAVTAGVKYFYASEWNSDIAQPEIQNMRYFRDKQAVRAYLRAKAAQTPGFQYTLMVTGIFTEWALDEFYGFNHEELTARLYGQPGRRIGVTSIPDIARYTVDSLRIPFEGSGRTLRVQGWTGKLEDLIGELEKERSVSYDVTWADINEAKILEEQARVDEQDWPEMQYSIKTLLASGYGVADGVGKLNNDLFNFTPETPRETFARVFHE</sequence>
<dbReference type="Gene3D" id="3.40.50.720">
    <property type="entry name" value="NAD(P)-binding Rossmann-like Domain"/>
    <property type="match status" value="1"/>
</dbReference>
<evidence type="ECO:0000259" key="3">
    <source>
        <dbReference type="Pfam" id="PF05368"/>
    </source>
</evidence>
<dbReference type="InterPro" id="IPR036291">
    <property type="entry name" value="NAD(P)-bd_dom_sf"/>
</dbReference>
<dbReference type="AlphaFoldDB" id="A0A0D2CQP5"/>
<keyword evidence="5" id="KW-1185">Reference proteome</keyword>
<dbReference type="Gene3D" id="3.90.25.10">
    <property type="entry name" value="UDP-galactose 4-epimerase, domain 1"/>
    <property type="match status" value="1"/>
</dbReference>